<dbReference type="Pfam" id="PF00884">
    <property type="entry name" value="Sulfatase"/>
    <property type="match status" value="1"/>
</dbReference>
<feature type="signal peptide" evidence="7">
    <location>
        <begin position="1"/>
        <end position="22"/>
    </location>
</feature>
<dbReference type="GO" id="GO:0046872">
    <property type="term" value="F:metal ion binding"/>
    <property type="evidence" value="ECO:0007669"/>
    <property type="project" value="UniProtKB-KW"/>
</dbReference>
<dbReference type="PROSITE" id="PS00149">
    <property type="entry name" value="SULFATASE_2"/>
    <property type="match status" value="1"/>
</dbReference>
<feature type="transmembrane region" description="Helical" evidence="6">
    <location>
        <begin position="183"/>
        <end position="203"/>
    </location>
</feature>
<dbReference type="PROSITE" id="PS00523">
    <property type="entry name" value="SULFATASE_1"/>
    <property type="match status" value="1"/>
</dbReference>
<dbReference type="InterPro" id="IPR050738">
    <property type="entry name" value="Sulfatase"/>
</dbReference>
<evidence type="ECO:0000256" key="2">
    <source>
        <dbReference type="ARBA" id="ARBA00008779"/>
    </source>
</evidence>
<keyword evidence="5" id="KW-0106">Calcium</keyword>
<keyword evidence="4" id="KW-0378">Hydrolase</keyword>
<name>V4CL83_LOTGI</name>
<dbReference type="GeneID" id="20244672"/>
<evidence type="ECO:0000313" key="9">
    <source>
        <dbReference type="EMBL" id="ESP03035.1"/>
    </source>
</evidence>
<dbReference type="Pfam" id="PF14707">
    <property type="entry name" value="Sulfatase_C"/>
    <property type="match status" value="1"/>
</dbReference>
<dbReference type="HOGENOM" id="CLU_006332_13_4_1"/>
<sequence>MFTFQTVFLIPVLLLVFSPSHAKPPNIVLMIADDLGIGDIGCFGNTTVKTPNIDRIAKEGAKLTHHLSASSLCTPSRAAFLTGRYPIRTGMASRNFYRVSLFVAAPGGLPNNETTYAEVAKTAGYKTALIGKWHLGWSKNSLNDFDHHPNNQGFDYFYGYPLTNMKDFGDDPRESLLLSIFPLWHYQLATMVILLIITTGSFYRMKMIRLFLFVFLVAFGSLLVFSVHYVCIIRYKDFNSLLYRNTDLVEQPIELPTLTRRLAAEGVEYLEDRSKDQDPFLLLMSWTHMHTFLDTADKFKGRNKHGRYGDALEEMDWGVGEILNALDRLNMVDNTLVYFTSDNGGHLEERSADGDVHGGYNGIYKGGKAHGAVDGGIRMPSVARYPPSIRPGSVIDEQTSMMDIFPTISKLMGAKLGNSIQIDGRNIMPLLSGNEKVSPHDFMFHYCGDEIHAIRYRPRDGTSTWKLVLKSPDYIPGKQVCLFVCSCKGAIVNDPPLLHDMTSDPSEKNPIDITKHQSIVKTMLKAMKDHQASILPVDYQLDVSKQLWRPWLQPCCGTFPSCHCIDQKYHGKFR</sequence>
<comment type="cofactor">
    <cofactor evidence="1">
        <name>Ca(2+)</name>
        <dbReference type="ChEBI" id="CHEBI:29108"/>
    </cofactor>
</comment>
<dbReference type="InterPro" id="IPR017850">
    <property type="entry name" value="Alkaline_phosphatase_core_sf"/>
</dbReference>
<organism evidence="9 10">
    <name type="scientific">Lottia gigantea</name>
    <name type="common">Giant owl limpet</name>
    <dbReference type="NCBI Taxonomy" id="225164"/>
    <lineage>
        <taxon>Eukaryota</taxon>
        <taxon>Metazoa</taxon>
        <taxon>Spiralia</taxon>
        <taxon>Lophotrochozoa</taxon>
        <taxon>Mollusca</taxon>
        <taxon>Gastropoda</taxon>
        <taxon>Patellogastropoda</taxon>
        <taxon>Lottioidea</taxon>
        <taxon>Lottiidae</taxon>
        <taxon>Lottia</taxon>
    </lineage>
</organism>
<dbReference type="STRING" id="225164.V4CL83"/>
<dbReference type="PANTHER" id="PTHR42693:SF49">
    <property type="entry name" value="SULFATASE N-TERMINAL DOMAIN-CONTAINING PROTEIN"/>
    <property type="match status" value="1"/>
</dbReference>
<feature type="chain" id="PRO_5004717417" description="Sulfatase N-terminal domain-containing protein" evidence="7">
    <location>
        <begin position="23"/>
        <end position="574"/>
    </location>
</feature>
<dbReference type="InterPro" id="IPR000917">
    <property type="entry name" value="Sulfatase_N"/>
</dbReference>
<keyword evidence="7" id="KW-0732">Signal</keyword>
<dbReference type="SUPFAM" id="SSF53649">
    <property type="entry name" value="Alkaline phosphatase-like"/>
    <property type="match status" value="1"/>
</dbReference>
<dbReference type="CDD" id="cd16159">
    <property type="entry name" value="ES"/>
    <property type="match status" value="1"/>
</dbReference>
<dbReference type="OMA" id="QGHNNTI"/>
<reference evidence="9 10" key="1">
    <citation type="journal article" date="2013" name="Nature">
        <title>Insights into bilaterian evolution from three spiralian genomes.</title>
        <authorList>
            <person name="Simakov O."/>
            <person name="Marletaz F."/>
            <person name="Cho S.J."/>
            <person name="Edsinger-Gonzales E."/>
            <person name="Havlak P."/>
            <person name="Hellsten U."/>
            <person name="Kuo D.H."/>
            <person name="Larsson T."/>
            <person name="Lv J."/>
            <person name="Arendt D."/>
            <person name="Savage R."/>
            <person name="Osoegawa K."/>
            <person name="de Jong P."/>
            <person name="Grimwood J."/>
            <person name="Chapman J.A."/>
            <person name="Shapiro H."/>
            <person name="Aerts A."/>
            <person name="Otillar R.P."/>
            <person name="Terry A.Y."/>
            <person name="Boore J.L."/>
            <person name="Grigoriev I.V."/>
            <person name="Lindberg D.R."/>
            <person name="Seaver E.C."/>
            <person name="Weisblat D.A."/>
            <person name="Putnam N.H."/>
            <person name="Rokhsar D.S."/>
        </authorList>
    </citation>
    <scope>NUCLEOTIDE SEQUENCE [LARGE SCALE GENOMIC DNA]</scope>
</reference>
<dbReference type="AlphaFoldDB" id="V4CL83"/>
<dbReference type="Gene3D" id="3.40.720.10">
    <property type="entry name" value="Alkaline Phosphatase, subunit A"/>
    <property type="match status" value="1"/>
</dbReference>
<keyword evidence="6" id="KW-1133">Transmembrane helix</keyword>
<dbReference type="GO" id="GO:0004065">
    <property type="term" value="F:arylsulfatase activity"/>
    <property type="evidence" value="ECO:0007669"/>
    <property type="project" value="TreeGrafter"/>
</dbReference>
<dbReference type="Gene3D" id="3.30.1120.10">
    <property type="match status" value="1"/>
</dbReference>
<keyword evidence="6" id="KW-0812">Transmembrane</keyword>
<dbReference type="EMBL" id="KB200129">
    <property type="protein sequence ID" value="ESP03035.1"/>
    <property type="molecule type" value="Genomic_DNA"/>
</dbReference>
<comment type="similarity">
    <text evidence="2">Belongs to the sulfatase family.</text>
</comment>
<accession>V4CL83</accession>
<evidence type="ECO:0000256" key="6">
    <source>
        <dbReference type="SAM" id="Phobius"/>
    </source>
</evidence>
<dbReference type="CTD" id="20244672"/>
<dbReference type="PANTHER" id="PTHR42693">
    <property type="entry name" value="ARYLSULFATASE FAMILY MEMBER"/>
    <property type="match status" value="1"/>
</dbReference>
<dbReference type="Proteomes" id="UP000030746">
    <property type="component" value="Unassembled WGS sequence"/>
</dbReference>
<feature type="transmembrane region" description="Helical" evidence="6">
    <location>
        <begin position="210"/>
        <end position="230"/>
    </location>
</feature>
<protein>
    <recommendedName>
        <fullName evidence="8">Sulfatase N-terminal domain-containing protein</fullName>
    </recommendedName>
</protein>
<keyword evidence="10" id="KW-1185">Reference proteome</keyword>
<evidence type="ECO:0000256" key="1">
    <source>
        <dbReference type="ARBA" id="ARBA00001913"/>
    </source>
</evidence>
<dbReference type="InterPro" id="IPR024607">
    <property type="entry name" value="Sulfatase_CS"/>
</dbReference>
<keyword evidence="3" id="KW-0479">Metal-binding</keyword>
<evidence type="ECO:0000259" key="8">
    <source>
        <dbReference type="Pfam" id="PF00884"/>
    </source>
</evidence>
<dbReference type="OrthoDB" id="103349at2759"/>
<evidence type="ECO:0000313" key="10">
    <source>
        <dbReference type="Proteomes" id="UP000030746"/>
    </source>
</evidence>
<dbReference type="Gene3D" id="1.10.287.550">
    <property type="entry name" value="Helix hairpin bin"/>
    <property type="match status" value="1"/>
</dbReference>
<keyword evidence="6" id="KW-0472">Membrane</keyword>
<gene>
    <name evidence="9" type="ORF">LOTGIDRAFT_185807</name>
</gene>
<evidence type="ECO:0000256" key="7">
    <source>
        <dbReference type="SAM" id="SignalP"/>
    </source>
</evidence>
<evidence type="ECO:0000256" key="3">
    <source>
        <dbReference type="ARBA" id="ARBA00022723"/>
    </source>
</evidence>
<dbReference type="KEGG" id="lgi:LOTGIDRAFT_185807"/>
<dbReference type="RefSeq" id="XP_009046505.1">
    <property type="nucleotide sequence ID" value="XM_009048257.1"/>
</dbReference>
<evidence type="ECO:0000256" key="4">
    <source>
        <dbReference type="ARBA" id="ARBA00022801"/>
    </source>
</evidence>
<proteinExistence type="inferred from homology"/>
<feature type="domain" description="Sulfatase N-terminal" evidence="8">
    <location>
        <begin position="25"/>
        <end position="414"/>
    </location>
</feature>
<evidence type="ECO:0000256" key="5">
    <source>
        <dbReference type="ARBA" id="ARBA00022837"/>
    </source>
</evidence>